<dbReference type="CDD" id="cd16343">
    <property type="entry name" value="LMWPTP"/>
    <property type="match status" value="1"/>
</dbReference>
<evidence type="ECO:0000256" key="1">
    <source>
        <dbReference type="ARBA" id="ARBA00011063"/>
    </source>
</evidence>
<keyword evidence="7" id="KW-1185">Reference proteome</keyword>
<name>A0ABV7HCS1_9GAMM</name>
<organism evidence="6 7">
    <name type="scientific">Litoribrevibacter euphylliae</name>
    <dbReference type="NCBI Taxonomy" id="1834034"/>
    <lineage>
        <taxon>Bacteria</taxon>
        <taxon>Pseudomonadati</taxon>
        <taxon>Pseudomonadota</taxon>
        <taxon>Gammaproteobacteria</taxon>
        <taxon>Oceanospirillales</taxon>
        <taxon>Oceanospirillaceae</taxon>
        <taxon>Litoribrevibacter</taxon>
    </lineage>
</organism>
<proteinExistence type="inferred from homology"/>
<dbReference type="InterPro" id="IPR036196">
    <property type="entry name" value="Ptyr_pPase_sf"/>
</dbReference>
<accession>A0ABV7HCS1</accession>
<dbReference type="GO" id="GO:0004725">
    <property type="term" value="F:protein tyrosine phosphatase activity"/>
    <property type="evidence" value="ECO:0007669"/>
    <property type="project" value="UniProtKB-EC"/>
</dbReference>
<evidence type="ECO:0000313" key="6">
    <source>
        <dbReference type="EMBL" id="MFC3151577.1"/>
    </source>
</evidence>
<evidence type="ECO:0000259" key="5">
    <source>
        <dbReference type="SMART" id="SM00226"/>
    </source>
</evidence>
<dbReference type="EMBL" id="JBHRSZ010000004">
    <property type="protein sequence ID" value="MFC3151577.1"/>
    <property type="molecule type" value="Genomic_DNA"/>
</dbReference>
<dbReference type="EC" id="3.1.3.48" evidence="2"/>
<keyword evidence="4" id="KW-0904">Protein phosphatase</keyword>
<dbReference type="Gene3D" id="3.40.50.2300">
    <property type="match status" value="1"/>
</dbReference>
<reference evidence="7" key="1">
    <citation type="journal article" date="2019" name="Int. J. Syst. Evol. Microbiol.">
        <title>The Global Catalogue of Microorganisms (GCM) 10K type strain sequencing project: providing services to taxonomists for standard genome sequencing and annotation.</title>
        <authorList>
            <consortium name="The Broad Institute Genomics Platform"/>
            <consortium name="The Broad Institute Genome Sequencing Center for Infectious Disease"/>
            <person name="Wu L."/>
            <person name="Ma J."/>
        </authorList>
    </citation>
    <scope>NUCLEOTIDE SEQUENCE [LARGE SCALE GENOMIC DNA]</scope>
    <source>
        <strain evidence="7">KCTC 52438</strain>
    </source>
</reference>
<dbReference type="SMART" id="SM00226">
    <property type="entry name" value="LMWPc"/>
    <property type="match status" value="1"/>
</dbReference>
<dbReference type="InterPro" id="IPR023485">
    <property type="entry name" value="Ptyr_pPase"/>
</dbReference>
<comment type="caution">
    <text evidence="6">The sequence shown here is derived from an EMBL/GenBank/DDBJ whole genome shotgun (WGS) entry which is preliminary data.</text>
</comment>
<keyword evidence="3 6" id="KW-0378">Hydrolase</keyword>
<evidence type="ECO:0000256" key="3">
    <source>
        <dbReference type="ARBA" id="ARBA00022801"/>
    </source>
</evidence>
<evidence type="ECO:0000313" key="7">
    <source>
        <dbReference type="Proteomes" id="UP001595476"/>
    </source>
</evidence>
<evidence type="ECO:0000256" key="2">
    <source>
        <dbReference type="ARBA" id="ARBA00013064"/>
    </source>
</evidence>
<dbReference type="InterPro" id="IPR017867">
    <property type="entry name" value="Tyr_phospatase_low_mol_wt"/>
</dbReference>
<gene>
    <name evidence="6" type="ORF">ACFOEK_11110</name>
</gene>
<dbReference type="InterPro" id="IPR050438">
    <property type="entry name" value="LMW_PTPase"/>
</dbReference>
<protein>
    <recommendedName>
        <fullName evidence="2">protein-tyrosine-phosphatase</fullName>
        <ecNumber evidence="2">3.1.3.48</ecNumber>
    </recommendedName>
</protein>
<evidence type="ECO:0000256" key="4">
    <source>
        <dbReference type="ARBA" id="ARBA00022912"/>
    </source>
</evidence>
<dbReference type="RefSeq" id="WP_386720598.1">
    <property type="nucleotide sequence ID" value="NZ_JBHRSZ010000004.1"/>
</dbReference>
<sequence>MKVLFVCLGNICRSPTADGVFRKMIQQADLEEQVTVDSAGTAAWHIGKSPDPRSQEFAERRGYDLSALRARQVSVEDFHRFDLLLAMDSENYANLLELCPEGADFKVKKLLSYGLLKPNADVPDPYYGGDKGFEEVLDLVEDACGQLLKQIQSGLK</sequence>
<feature type="domain" description="Phosphotyrosine protein phosphatase I" evidence="5">
    <location>
        <begin position="1"/>
        <end position="150"/>
    </location>
</feature>
<comment type="similarity">
    <text evidence="1">Belongs to the low molecular weight phosphotyrosine protein phosphatase family.</text>
</comment>
<dbReference type="PANTHER" id="PTHR11717:SF7">
    <property type="entry name" value="LOW MOLECULAR WEIGHT PHOSPHOTYROSINE PROTEIN PHOSPHATASE"/>
    <property type="match status" value="1"/>
</dbReference>
<dbReference type="SUPFAM" id="SSF52788">
    <property type="entry name" value="Phosphotyrosine protein phosphatases I"/>
    <property type="match status" value="1"/>
</dbReference>
<dbReference type="PANTHER" id="PTHR11717">
    <property type="entry name" value="LOW MOLECULAR WEIGHT PROTEIN TYROSINE PHOSPHATASE"/>
    <property type="match status" value="1"/>
</dbReference>
<dbReference type="Proteomes" id="UP001595476">
    <property type="component" value="Unassembled WGS sequence"/>
</dbReference>
<dbReference type="PRINTS" id="PR00719">
    <property type="entry name" value="LMWPTPASE"/>
</dbReference>
<dbReference type="Pfam" id="PF01451">
    <property type="entry name" value="LMWPc"/>
    <property type="match status" value="1"/>
</dbReference>